<proteinExistence type="predicted"/>
<reference evidence="1" key="1">
    <citation type="submission" date="2022-03" db="EMBL/GenBank/DDBJ databases">
        <title>Draft genome sequence of Aduncisulcus paluster, a free-living microaerophilic Fornicata.</title>
        <authorList>
            <person name="Yuyama I."/>
            <person name="Kume K."/>
            <person name="Tamura T."/>
            <person name="Inagaki Y."/>
            <person name="Hashimoto T."/>
        </authorList>
    </citation>
    <scope>NUCLEOTIDE SEQUENCE</scope>
    <source>
        <strain evidence="1">NY0171</strain>
    </source>
</reference>
<evidence type="ECO:0000313" key="1">
    <source>
        <dbReference type="EMBL" id="GKT17564.1"/>
    </source>
</evidence>
<accession>A0ABQ5JUG1</accession>
<dbReference type="Proteomes" id="UP001057375">
    <property type="component" value="Unassembled WGS sequence"/>
</dbReference>
<keyword evidence="2" id="KW-1185">Reference proteome</keyword>
<protein>
    <submittedName>
        <fullName evidence="1">Uncharacterized protein</fullName>
    </submittedName>
</protein>
<gene>
    <name evidence="1" type="ORF">ADUPG1_011130</name>
</gene>
<dbReference type="EMBL" id="BQXS01011860">
    <property type="protein sequence ID" value="GKT17564.1"/>
    <property type="molecule type" value="Genomic_DNA"/>
</dbReference>
<name>A0ABQ5JUG1_9EUKA</name>
<comment type="caution">
    <text evidence="1">The sequence shown here is derived from an EMBL/GenBank/DDBJ whole genome shotgun (WGS) entry which is preliminary data.</text>
</comment>
<evidence type="ECO:0000313" key="2">
    <source>
        <dbReference type="Proteomes" id="UP001057375"/>
    </source>
</evidence>
<sequence>MLLLTLRDKLPEKGKIPTDIEIESNIIEFLRGEELELESYKTGSVKHLANKKKLESMWIDARDGRLLIPSFSSSLEVEAFRIWKGDDGGLSAYNMRVFIIKKREEEEEGEEQS</sequence>
<organism evidence="1 2">
    <name type="scientific">Aduncisulcus paluster</name>
    <dbReference type="NCBI Taxonomy" id="2918883"/>
    <lineage>
        <taxon>Eukaryota</taxon>
        <taxon>Metamonada</taxon>
        <taxon>Carpediemonas-like organisms</taxon>
        <taxon>Aduncisulcus</taxon>
    </lineage>
</organism>